<comment type="subcellular location">
    <subcellularLocation>
        <location evidence="9">Cell membrane</location>
        <topology evidence="9">Multi-pass membrane protein</topology>
    </subcellularLocation>
</comment>
<sequence length="206" mass="22279">MRALLAPAARGCRGQCAVRPLRRRGGRRGGGVKRSVPVAGLVLAAAVFVLDQLIKWVVTGPLGINFLGASREIVSFFDLRFVQNMGVSLGLLRAESELARWGLVLMTAAIAGAVTFWMWREEKAADKLALGLVLGGALGNIVDRVRFGYVVDFADLHFGEWRPFLVFNVADAAITIGVLILLVRALLIRDKPTAKPDKMASENVNA</sequence>
<protein>
    <recommendedName>
        <fullName evidence="9">Lipoprotein signal peptidase</fullName>
        <ecNumber evidence="9">3.4.23.36</ecNumber>
    </recommendedName>
    <alternativeName>
        <fullName evidence="9">Prolipoprotein signal peptidase</fullName>
    </alternativeName>
    <alternativeName>
        <fullName evidence="9">Signal peptidase II</fullName>
        <shortName evidence="9">SPase II</shortName>
    </alternativeName>
</protein>
<feature type="transmembrane region" description="Helical" evidence="9">
    <location>
        <begin position="36"/>
        <end position="58"/>
    </location>
</feature>
<dbReference type="InterPro" id="IPR001872">
    <property type="entry name" value="Peptidase_A8"/>
</dbReference>
<dbReference type="EC" id="3.4.23.36" evidence="9"/>
<keyword evidence="7 9" id="KW-1133">Transmembrane helix</keyword>
<name>A0ABY2QLP0_9SPHN</name>
<dbReference type="PANTHER" id="PTHR33695">
    <property type="entry name" value="LIPOPROTEIN SIGNAL PEPTIDASE"/>
    <property type="match status" value="1"/>
</dbReference>
<evidence type="ECO:0000256" key="5">
    <source>
        <dbReference type="ARBA" id="ARBA00022750"/>
    </source>
</evidence>
<evidence type="ECO:0000256" key="11">
    <source>
        <dbReference type="RuleBase" id="RU004181"/>
    </source>
</evidence>
<keyword evidence="5 9" id="KW-0064">Aspartyl protease</keyword>
<evidence type="ECO:0000313" key="13">
    <source>
        <dbReference type="Proteomes" id="UP000308038"/>
    </source>
</evidence>
<keyword evidence="3 9" id="KW-0645">Protease</keyword>
<feature type="active site" evidence="9">
    <location>
        <position position="171"/>
    </location>
</feature>
<dbReference type="PRINTS" id="PR00781">
    <property type="entry name" value="LIPOSIGPTASE"/>
</dbReference>
<comment type="caution">
    <text evidence="12">The sequence shown here is derived from an EMBL/GenBank/DDBJ whole genome shotgun (WGS) entry which is preliminary data.</text>
</comment>
<keyword evidence="13" id="KW-1185">Reference proteome</keyword>
<comment type="function">
    <text evidence="9 10">This protein specifically catalyzes the removal of signal peptides from prolipoproteins.</text>
</comment>
<evidence type="ECO:0000256" key="8">
    <source>
        <dbReference type="ARBA" id="ARBA00023136"/>
    </source>
</evidence>
<evidence type="ECO:0000256" key="1">
    <source>
        <dbReference type="ARBA" id="ARBA00006139"/>
    </source>
</evidence>
<keyword evidence="6 9" id="KW-0378">Hydrolase</keyword>
<feature type="transmembrane region" description="Helical" evidence="9">
    <location>
        <begin position="98"/>
        <end position="119"/>
    </location>
</feature>
<evidence type="ECO:0000256" key="7">
    <source>
        <dbReference type="ARBA" id="ARBA00022989"/>
    </source>
</evidence>
<gene>
    <name evidence="9 12" type="primary">lspA</name>
    <name evidence="12" type="ORF">E5988_01450</name>
</gene>
<evidence type="ECO:0000313" key="12">
    <source>
        <dbReference type="EMBL" id="THG42148.1"/>
    </source>
</evidence>
<feature type="transmembrane region" description="Helical" evidence="9">
    <location>
        <begin position="165"/>
        <end position="187"/>
    </location>
</feature>
<keyword evidence="8 9" id="KW-0472">Membrane</keyword>
<evidence type="ECO:0000256" key="4">
    <source>
        <dbReference type="ARBA" id="ARBA00022692"/>
    </source>
</evidence>
<keyword evidence="2 9" id="KW-1003">Cell membrane</keyword>
<evidence type="ECO:0000256" key="3">
    <source>
        <dbReference type="ARBA" id="ARBA00022670"/>
    </source>
</evidence>
<feature type="active site" evidence="9">
    <location>
        <position position="152"/>
    </location>
</feature>
<evidence type="ECO:0000256" key="9">
    <source>
        <dbReference type="HAMAP-Rule" id="MF_00161"/>
    </source>
</evidence>
<comment type="similarity">
    <text evidence="1 9 11">Belongs to the peptidase A8 family.</text>
</comment>
<comment type="pathway">
    <text evidence="9">Protein modification; lipoprotein biosynthesis (signal peptide cleavage).</text>
</comment>
<dbReference type="Pfam" id="PF01252">
    <property type="entry name" value="Peptidase_A8"/>
    <property type="match status" value="1"/>
</dbReference>
<feature type="transmembrane region" description="Helical" evidence="9">
    <location>
        <begin position="128"/>
        <end position="145"/>
    </location>
</feature>
<evidence type="ECO:0000256" key="6">
    <source>
        <dbReference type="ARBA" id="ARBA00022801"/>
    </source>
</evidence>
<dbReference type="Proteomes" id="UP000308038">
    <property type="component" value="Unassembled WGS sequence"/>
</dbReference>
<keyword evidence="4 9" id="KW-0812">Transmembrane</keyword>
<organism evidence="12 13">
    <name type="scientific">Sphingomonas olei</name>
    <dbReference type="NCBI Taxonomy" id="1886787"/>
    <lineage>
        <taxon>Bacteria</taxon>
        <taxon>Pseudomonadati</taxon>
        <taxon>Pseudomonadota</taxon>
        <taxon>Alphaproteobacteria</taxon>
        <taxon>Sphingomonadales</taxon>
        <taxon>Sphingomonadaceae</taxon>
        <taxon>Sphingomonas</taxon>
    </lineage>
</organism>
<reference evidence="12 13" key="1">
    <citation type="submission" date="2019-04" db="EMBL/GenBank/DDBJ databases">
        <title>Microbes associate with the intestines of laboratory mice.</title>
        <authorList>
            <person name="Navarre W."/>
            <person name="Wong E."/>
            <person name="Huang K.C."/>
            <person name="Tropini C."/>
            <person name="Ng K."/>
            <person name="Yu B."/>
        </authorList>
    </citation>
    <scope>NUCLEOTIDE SEQUENCE [LARGE SCALE GENOMIC DNA]</scope>
    <source>
        <strain evidence="12 13">NM83_B4-11</strain>
    </source>
</reference>
<dbReference type="EMBL" id="SSTI01000001">
    <property type="protein sequence ID" value="THG42148.1"/>
    <property type="molecule type" value="Genomic_DNA"/>
</dbReference>
<evidence type="ECO:0000256" key="10">
    <source>
        <dbReference type="RuleBase" id="RU000594"/>
    </source>
</evidence>
<dbReference type="GO" id="GO:0004190">
    <property type="term" value="F:aspartic-type endopeptidase activity"/>
    <property type="evidence" value="ECO:0007669"/>
    <property type="project" value="UniProtKB-EC"/>
</dbReference>
<dbReference type="PANTHER" id="PTHR33695:SF1">
    <property type="entry name" value="LIPOPROTEIN SIGNAL PEPTIDASE"/>
    <property type="match status" value="1"/>
</dbReference>
<dbReference type="NCBIfam" id="TIGR00077">
    <property type="entry name" value="lspA"/>
    <property type="match status" value="1"/>
</dbReference>
<dbReference type="PROSITE" id="PS00855">
    <property type="entry name" value="SPASE_II"/>
    <property type="match status" value="1"/>
</dbReference>
<accession>A0ABY2QLP0</accession>
<proteinExistence type="inferred from homology"/>
<comment type="catalytic activity">
    <reaction evidence="9 10">
        <text>Release of signal peptides from bacterial membrane prolipoproteins. Hydrolyzes -Xaa-Yaa-Zaa-|-(S,diacylglyceryl)Cys-, in which Xaa is hydrophobic (preferably Leu), and Yaa (Ala or Ser) and Zaa (Gly or Ala) have small, neutral side chains.</text>
        <dbReference type="EC" id="3.4.23.36"/>
    </reaction>
</comment>
<dbReference type="HAMAP" id="MF_00161">
    <property type="entry name" value="LspA"/>
    <property type="match status" value="1"/>
</dbReference>
<evidence type="ECO:0000256" key="2">
    <source>
        <dbReference type="ARBA" id="ARBA00022475"/>
    </source>
</evidence>